<dbReference type="KEGG" id="sxn:IAG42_00640"/>
<name>A0A7H1B0K4_9ACTN</name>
<organism evidence="2 3">
    <name type="scientific">Streptomyces xanthii</name>
    <dbReference type="NCBI Taxonomy" id="2768069"/>
    <lineage>
        <taxon>Bacteria</taxon>
        <taxon>Bacillati</taxon>
        <taxon>Actinomycetota</taxon>
        <taxon>Actinomycetes</taxon>
        <taxon>Kitasatosporales</taxon>
        <taxon>Streptomycetaceae</taxon>
        <taxon>Streptomyces</taxon>
    </lineage>
</organism>
<keyword evidence="1" id="KW-0812">Transmembrane</keyword>
<feature type="transmembrane region" description="Helical" evidence="1">
    <location>
        <begin position="6"/>
        <end position="24"/>
    </location>
</feature>
<accession>A0A7H1B0K4</accession>
<keyword evidence="1" id="KW-0472">Membrane</keyword>
<dbReference type="RefSeq" id="WP_188335014.1">
    <property type="nucleotide sequence ID" value="NZ_CP061281.1"/>
</dbReference>
<sequence>MPVQATLLSAGGAVAATGIALFELHRLRSRHGIRLRTVFIAPGGGGTGG</sequence>
<reference evidence="2 3" key="1">
    <citation type="submission" date="2020-09" db="EMBL/GenBank/DDBJ databases">
        <title>A novel species.</title>
        <authorList>
            <person name="Gao J."/>
        </authorList>
    </citation>
    <scope>NUCLEOTIDE SEQUENCE [LARGE SCALE GENOMIC DNA]</scope>
    <source>
        <strain evidence="2 3">CRXT-Y-14</strain>
    </source>
</reference>
<evidence type="ECO:0000313" key="3">
    <source>
        <dbReference type="Proteomes" id="UP000516428"/>
    </source>
</evidence>
<evidence type="ECO:0000313" key="2">
    <source>
        <dbReference type="EMBL" id="QNS02259.1"/>
    </source>
</evidence>
<proteinExistence type="predicted"/>
<dbReference type="AlphaFoldDB" id="A0A7H1B0K4"/>
<keyword evidence="3" id="KW-1185">Reference proteome</keyword>
<keyword evidence="1" id="KW-1133">Transmembrane helix</keyword>
<dbReference type="EMBL" id="CP061281">
    <property type="protein sequence ID" value="QNS02259.1"/>
    <property type="molecule type" value="Genomic_DNA"/>
</dbReference>
<gene>
    <name evidence="2" type="ORF">IAG42_00640</name>
</gene>
<evidence type="ECO:0000256" key="1">
    <source>
        <dbReference type="SAM" id="Phobius"/>
    </source>
</evidence>
<protein>
    <submittedName>
        <fullName evidence="2">Uncharacterized protein</fullName>
    </submittedName>
</protein>
<dbReference type="Proteomes" id="UP000516428">
    <property type="component" value="Chromosome"/>
</dbReference>